<dbReference type="EMBL" id="ML996084">
    <property type="protein sequence ID" value="KAF2154057.1"/>
    <property type="molecule type" value="Genomic_DNA"/>
</dbReference>
<feature type="region of interest" description="Disordered" evidence="6">
    <location>
        <begin position="364"/>
        <end position="533"/>
    </location>
</feature>
<feature type="domain" description="Homeobox" evidence="7">
    <location>
        <begin position="41"/>
        <end position="101"/>
    </location>
</feature>
<dbReference type="PANTHER" id="PTHR24324">
    <property type="entry name" value="HOMEOBOX PROTEIN HHEX"/>
    <property type="match status" value="1"/>
</dbReference>
<dbReference type="GO" id="GO:0030154">
    <property type="term" value="P:cell differentiation"/>
    <property type="evidence" value="ECO:0007669"/>
    <property type="project" value="TreeGrafter"/>
</dbReference>
<dbReference type="SMART" id="SM00389">
    <property type="entry name" value="HOX"/>
    <property type="match status" value="1"/>
</dbReference>
<dbReference type="InterPro" id="IPR001356">
    <property type="entry name" value="HD"/>
</dbReference>
<feature type="region of interest" description="Disordered" evidence="6">
    <location>
        <begin position="115"/>
        <end position="332"/>
    </location>
</feature>
<feature type="compositionally biased region" description="Basic and acidic residues" evidence="6">
    <location>
        <begin position="57"/>
        <end position="71"/>
    </location>
</feature>
<dbReference type="Gene3D" id="1.10.10.60">
    <property type="entry name" value="Homeodomain-like"/>
    <property type="match status" value="1"/>
</dbReference>
<dbReference type="PANTHER" id="PTHR24324:SF9">
    <property type="entry name" value="HOMEOBOX DOMAIN-CONTAINING PROTEIN"/>
    <property type="match status" value="1"/>
</dbReference>
<name>A0A9P4J236_9PEZI</name>
<accession>A0A9P4J236</accession>
<dbReference type="GO" id="GO:0005634">
    <property type="term" value="C:nucleus"/>
    <property type="evidence" value="ECO:0007669"/>
    <property type="project" value="UniProtKB-SubCell"/>
</dbReference>
<dbReference type="CDD" id="cd00086">
    <property type="entry name" value="homeodomain"/>
    <property type="match status" value="1"/>
</dbReference>
<evidence type="ECO:0000256" key="4">
    <source>
        <dbReference type="PROSITE-ProRule" id="PRU00108"/>
    </source>
</evidence>
<gene>
    <name evidence="8" type="ORF">K461DRAFT_292734</name>
</gene>
<evidence type="ECO:0000313" key="8">
    <source>
        <dbReference type="EMBL" id="KAF2154057.1"/>
    </source>
</evidence>
<keyword evidence="9" id="KW-1185">Reference proteome</keyword>
<dbReference type="Proteomes" id="UP000799439">
    <property type="component" value="Unassembled WGS sequence"/>
</dbReference>
<comment type="subcellular location">
    <subcellularLocation>
        <location evidence="4 5">Nucleus</location>
    </subcellularLocation>
</comment>
<sequence>MSALQDENTPPTTTSQTNIAFIVHDPATLTNNLPPNVDNKPLARQKRRRTSPEDQIILEREYQRNSKPDKAARMAIVERVALGEKEVQIWFQNRRQASRRKSKPLELHEIAQYQSLRSGQQPGQQSSRFPPSSVHGSDATPTQPLDSTQDDQASPSPSQSAHQAQRKLPPPFASTPRTSSTMTPHADITPSQPPSSSQDRERLPHAYLADLRNETPRSSQEGQDASPSTVASQESPAMVKPQRDSLRRTSSNVRLSMSFDGNAKIITKDDSSPSPPRQRPSPAQLPRYPAKTETDDTPSIGEGEEDGLRQKRPAALARKPSGRSRDSRAWEYWADKDARSELEEKANQETSGSAADAIGLLRSASSRSILGVLTNKRPSAYEGNQSAKRSKRTPLLQRSQSMQNRQSPTWMNRMGKGDKSPRKFKKAQSGLGIQMMAADSDKENWSPERQISQVDGVDSPDHSDDEDIEPRRTTVTPGKTLLAGVEHHAQLSSSSDPEDDEEIARFMSSKSSRPRERERERKSNSVSEEEELDCVQGLLSLSQGNWR</sequence>
<feature type="compositionally biased region" description="Low complexity" evidence="6">
    <location>
        <begin position="146"/>
        <end position="163"/>
    </location>
</feature>
<dbReference type="PROSITE" id="PS50071">
    <property type="entry name" value="HOMEOBOX_2"/>
    <property type="match status" value="1"/>
</dbReference>
<feature type="region of interest" description="Disordered" evidence="6">
    <location>
        <begin position="28"/>
        <end position="71"/>
    </location>
</feature>
<dbReference type="InterPro" id="IPR017970">
    <property type="entry name" value="Homeobox_CS"/>
</dbReference>
<organism evidence="8 9">
    <name type="scientific">Myriangium duriaei CBS 260.36</name>
    <dbReference type="NCBI Taxonomy" id="1168546"/>
    <lineage>
        <taxon>Eukaryota</taxon>
        <taxon>Fungi</taxon>
        <taxon>Dikarya</taxon>
        <taxon>Ascomycota</taxon>
        <taxon>Pezizomycotina</taxon>
        <taxon>Dothideomycetes</taxon>
        <taxon>Dothideomycetidae</taxon>
        <taxon>Myriangiales</taxon>
        <taxon>Myriangiaceae</taxon>
        <taxon>Myriangium</taxon>
    </lineage>
</organism>
<feature type="compositionally biased region" description="Polar residues" evidence="6">
    <location>
        <begin position="216"/>
        <end position="235"/>
    </location>
</feature>
<dbReference type="Pfam" id="PF00046">
    <property type="entry name" value="Homeodomain"/>
    <property type="match status" value="1"/>
</dbReference>
<dbReference type="InterPro" id="IPR009057">
    <property type="entry name" value="Homeodomain-like_sf"/>
</dbReference>
<dbReference type="InterPro" id="IPR051000">
    <property type="entry name" value="Homeobox_DNA-bind_prot"/>
</dbReference>
<dbReference type="GO" id="GO:0000981">
    <property type="term" value="F:DNA-binding transcription factor activity, RNA polymerase II-specific"/>
    <property type="evidence" value="ECO:0007669"/>
    <property type="project" value="InterPro"/>
</dbReference>
<comment type="caution">
    <text evidence="8">The sequence shown here is derived from an EMBL/GenBank/DDBJ whole genome shotgun (WGS) entry which is preliminary data.</text>
</comment>
<feature type="compositionally biased region" description="Basic and acidic residues" evidence="6">
    <location>
        <begin position="323"/>
        <end position="332"/>
    </location>
</feature>
<reference evidence="8" key="1">
    <citation type="journal article" date="2020" name="Stud. Mycol.">
        <title>101 Dothideomycetes genomes: a test case for predicting lifestyles and emergence of pathogens.</title>
        <authorList>
            <person name="Haridas S."/>
            <person name="Albert R."/>
            <person name="Binder M."/>
            <person name="Bloem J."/>
            <person name="Labutti K."/>
            <person name="Salamov A."/>
            <person name="Andreopoulos B."/>
            <person name="Baker S."/>
            <person name="Barry K."/>
            <person name="Bills G."/>
            <person name="Bluhm B."/>
            <person name="Cannon C."/>
            <person name="Castanera R."/>
            <person name="Culley D."/>
            <person name="Daum C."/>
            <person name="Ezra D."/>
            <person name="Gonzalez J."/>
            <person name="Henrissat B."/>
            <person name="Kuo A."/>
            <person name="Liang C."/>
            <person name="Lipzen A."/>
            <person name="Lutzoni F."/>
            <person name="Magnuson J."/>
            <person name="Mondo S."/>
            <person name="Nolan M."/>
            <person name="Ohm R."/>
            <person name="Pangilinan J."/>
            <person name="Park H.-J."/>
            <person name="Ramirez L."/>
            <person name="Alfaro M."/>
            <person name="Sun H."/>
            <person name="Tritt A."/>
            <person name="Yoshinaga Y."/>
            <person name="Zwiers L.-H."/>
            <person name="Turgeon B."/>
            <person name="Goodwin S."/>
            <person name="Spatafora J."/>
            <person name="Crous P."/>
            <person name="Grigoriev I."/>
        </authorList>
    </citation>
    <scope>NUCLEOTIDE SEQUENCE</scope>
    <source>
        <strain evidence="8">CBS 260.36</strain>
    </source>
</reference>
<protein>
    <recommendedName>
        <fullName evidence="7">Homeobox domain-containing protein</fullName>
    </recommendedName>
</protein>
<evidence type="ECO:0000256" key="2">
    <source>
        <dbReference type="ARBA" id="ARBA00023155"/>
    </source>
</evidence>
<keyword evidence="2 4" id="KW-0371">Homeobox</keyword>
<dbReference type="SUPFAM" id="SSF46689">
    <property type="entry name" value="Homeodomain-like"/>
    <property type="match status" value="1"/>
</dbReference>
<dbReference type="AlphaFoldDB" id="A0A9P4J236"/>
<keyword evidence="3 4" id="KW-0539">Nucleus</keyword>
<feature type="compositionally biased region" description="Low complexity" evidence="6">
    <location>
        <begin position="115"/>
        <end position="133"/>
    </location>
</feature>
<keyword evidence="1 4" id="KW-0238">DNA-binding</keyword>
<evidence type="ECO:0000313" key="9">
    <source>
        <dbReference type="Proteomes" id="UP000799439"/>
    </source>
</evidence>
<evidence type="ECO:0000259" key="7">
    <source>
        <dbReference type="PROSITE" id="PS50071"/>
    </source>
</evidence>
<evidence type="ECO:0000256" key="1">
    <source>
        <dbReference type="ARBA" id="ARBA00023125"/>
    </source>
</evidence>
<evidence type="ECO:0000256" key="5">
    <source>
        <dbReference type="RuleBase" id="RU000682"/>
    </source>
</evidence>
<evidence type="ECO:0000256" key="6">
    <source>
        <dbReference type="SAM" id="MobiDB-lite"/>
    </source>
</evidence>
<evidence type="ECO:0000256" key="3">
    <source>
        <dbReference type="ARBA" id="ARBA00023242"/>
    </source>
</evidence>
<dbReference type="OrthoDB" id="6159439at2759"/>
<dbReference type="PROSITE" id="PS00027">
    <property type="entry name" value="HOMEOBOX_1"/>
    <property type="match status" value="1"/>
</dbReference>
<feature type="DNA-binding region" description="Homeobox" evidence="4">
    <location>
        <begin position="43"/>
        <end position="102"/>
    </location>
</feature>
<proteinExistence type="predicted"/>
<feature type="compositionally biased region" description="Basic and acidic residues" evidence="6">
    <location>
        <begin position="513"/>
        <end position="523"/>
    </location>
</feature>
<feature type="compositionally biased region" description="Polar residues" evidence="6">
    <location>
        <begin position="396"/>
        <end position="410"/>
    </location>
</feature>
<dbReference type="GO" id="GO:0000978">
    <property type="term" value="F:RNA polymerase II cis-regulatory region sequence-specific DNA binding"/>
    <property type="evidence" value="ECO:0007669"/>
    <property type="project" value="TreeGrafter"/>
</dbReference>